<organism evidence="4 5">
    <name type="scientific">Paramecium sonneborni</name>
    <dbReference type="NCBI Taxonomy" id="65129"/>
    <lineage>
        <taxon>Eukaryota</taxon>
        <taxon>Sar</taxon>
        <taxon>Alveolata</taxon>
        <taxon>Ciliophora</taxon>
        <taxon>Intramacronucleata</taxon>
        <taxon>Oligohymenophorea</taxon>
        <taxon>Peniculida</taxon>
        <taxon>Parameciidae</taxon>
        <taxon>Paramecium</taxon>
    </lineage>
</organism>
<evidence type="ECO:0000313" key="4">
    <source>
        <dbReference type="EMBL" id="CAD8096170.1"/>
    </source>
</evidence>
<dbReference type="InterPro" id="IPR008271">
    <property type="entry name" value="Ser/Thr_kinase_AS"/>
</dbReference>
<evidence type="ECO:0000259" key="3">
    <source>
        <dbReference type="PROSITE" id="PS50011"/>
    </source>
</evidence>
<dbReference type="Pfam" id="PF00069">
    <property type="entry name" value="Pkinase"/>
    <property type="match status" value="1"/>
</dbReference>
<dbReference type="InterPro" id="IPR000719">
    <property type="entry name" value="Prot_kinase_dom"/>
</dbReference>
<feature type="coiled-coil region" evidence="1">
    <location>
        <begin position="581"/>
        <end position="687"/>
    </location>
</feature>
<keyword evidence="1" id="KW-0175">Coiled coil</keyword>
<evidence type="ECO:0000256" key="1">
    <source>
        <dbReference type="SAM" id="Coils"/>
    </source>
</evidence>
<reference evidence="4" key="1">
    <citation type="submission" date="2021-01" db="EMBL/GenBank/DDBJ databases">
        <authorList>
            <consortium name="Genoscope - CEA"/>
            <person name="William W."/>
        </authorList>
    </citation>
    <scope>NUCLEOTIDE SEQUENCE</scope>
</reference>
<dbReference type="OrthoDB" id="312106at2759"/>
<dbReference type="Proteomes" id="UP000692954">
    <property type="component" value="Unassembled WGS sequence"/>
</dbReference>
<dbReference type="GO" id="GO:0044773">
    <property type="term" value="P:mitotic DNA damage checkpoint signaling"/>
    <property type="evidence" value="ECO:0007669"/>
    <property type="project" value="TreeGrafter"/>
</dbReference>
<dbReference type="GO" id="GO:0004674">
    <property type="term" value="F:protein serine/threonine kinase activity"/>
    <property type="evidence" value="ECO:0007669"/>
    <property type="project" value="TreeGrafter"/>
</dbReference>
<dbReference type="PANTHER" id="PTHR44167">
    <property type="entry name" value="OVARIAN-SPECIFIC SERINE/THREONINE-PROTEIN KINASE LOK-RELATED"/>
    <property type="match status" value="1"/>
</dbReference>
<sequence>MDNQNILIIDDVTYKIQQFIGEGSEGIVQKGENIQNKEIVSIKQYKKFNQNEYNAIQTIKKGNCSHIIEIKAIQQKFNQPLIIIMEYAHGDFNKFIETDDYKCLDYDQKNKYFLQMVQGVSQLHELGFFHRDLKPENFVYINKPNNEKIVKLIDFGLVKETSNKLMSTSCIGSTCYIAPEVLANTNTFYDKSVDIWSLGVIWYEMLTQETFFQGNDQKKVYKNILSITQEEIESVIQNNKKIKQEEKDLISKMLKKKSIQRIQLKDILTAYNQRIQNHQSFQLNNKFMQNQFSQKPFLFSTVKPQPLNKMQFIDQPIQPQQFLKQQNQFLQQSKFQNQKEEQETIKQQQELLKLKQKQEKEEQEKRQKQEKEEQERNRQQQLLELKQKQEKEEQEKKRQEETQKIQLELKKNMEEEYRIKIQQFEYKKLLEINQNLKIKQNKNNKNQLHNNKRLNNKNKIQNSQLKQQNQQQYIEQYKQREQQQREQEIKIQLETFEEDLKKQLEIEIQNKYLLEYSKKVDQLEQNQVQVNLKQLEEKKQSLLILFQSQYNAISIFISNLNQKLQIIKNIETQDQMKTELITIINNQIQKQNQTLKENEDRKQNIQNAFQQEQLRGQDNYITQEIQQNIQEQNKFINQIEDKQMLLLKQVNDRQKIEYQKMKHEKEMDQLNNEKQKFEKQFTNLKQQFTPFSDNIQKFQQKIKFYDEIQQQKYGQEKLMEVIKHYQKLISDFLILEEQEKMMHSLERSCQIFNYQSFNSKIEELQLAQKRLKISIDESNTSLEQIDSKFVDEHHRQIQELADNLKDLQDKFKYLYKNQKYKQKIDQIIIQIGDCFGKLNSMELLLTQELFENYQQFNQIQDSINQNLKEFEKQYDQLHEQIHHDQQIELINAERIQKLKNIDAQLSEFLNKMNQLKIKINDFINYQYCNNEQTKNLVLGKQRKIDQNMNQIQEQFKLFKEFNQFNSYQTINDQIIYLEQFEENLNNLLINEEEQLIQLKLIVQRIGVENKNEQEKEILILKNQFQQKQMQFSKEIQLIKIEADKIQYIKQINLNRENLQKELDDEIQILEKYQEFNQDNQKLFKEKLNQFQNKQGQMPLQQKIVDLLGKQKQYNSQKAQKLEEILRNVYSIKGQLQFENLDNKLIDTYEQFKIFEEQLQVKINELEQNQQNNPTSFQQIISEIKNLILQINQRLEKIPKPDEIQIFKKVFLINSQSYEKLYSLVNYIRQYHLTRYYERFKNDAEKQNKKKKNQQENNYIQVFQIKQNEQMEENTQKEKAAQDLLKTFENILLHNYQKLMIHEIKRDYEQIKKQIEFQENLIKQKNLVRLRAFIKDKQIIKEIIIEKQYFKIIEFSQMLIFEIISNYSKEQY</sequence>
<feature type="region of interest" description="Disordered" evidence="2">
    <location>
        <begin position="440"/>
        <end position="465"/>
    </location>
</feature>
<feature type="coiled-coil region" evidence="1">
    <location>
        <begin position="790"/>
        <end position="817"/>
    </location>
</feature>
<name>A0A8S1NX81_9CILI</name>
<feature type="coiled-coil region" evidence="1">
    <location>
        <begin position="1300"/>
        <end position="1327"/>
    </location>
</feature>
<dbReference type="GO" id="GO:0005524">
    <property type="term" value="F:ATP binding"/>
    <property type="evidence" value="ECO:0007669"/>
    <property type="project" value="InterPro"/>
</dbReference>
<feature type="coiled-coil region" evidence="1">
    <location>
        <begin position="337"/>
        <end position="411"/>
    </location>
</feature>
<protein>
    <recommendedName>
        <fullName evidence="3">Protein kinase domain-containing protein</fullName>
    </recommendedName>
</protein>
<dbReference type="EMBL" id="CAJJDN010000066">
    <property type="protein sequence ID" value="CAD8096170.1"/>
    <property type="molecule type" value="Genomic_DNA"/>
</dbReference>
<accession>A0A8S1NX81</accession>
<dbReference type="GO" id="GO:0005634">
    <property type="term" value="C:nucleus"/>
    <property type="evidence" value="ECO:0007669"/>
    <property type="project" value="TreeGrafter"/>
</dbReference>
<dbReference type="PROSITE" id="PS50011">
    <property type="entry name" value="PROTEIN_KINASE_DOM"/>
    <property type="match status" value="1"/>
</dbReference>
<evidence type="ECO:0000256" key="2">
    <source>
        <dbReference type="SAM" id="MobiDB-lite"/>
    </source>
</evidence>
<comment type="caution">
    <text evidence="4">The sequence shown here is derived from an EMBL/GenBank/DDBJ whole genome shotgun (WGS) entry which is preliminary data.</text>
</comment>
<feature type="compositionally biased region" description="Low complexity" evidence="2">
    <location>
        <begin position="440"/>
        <end position="449"/>
    </location>
</feature>
<proteinExistence type="predicted"/>
<keyword evidence="5" id="KW-1185">Reference proteome</keyword>
<feature type="coiled-coil region" evidence="1">
    <location>
        <begin position="977"/>
        <end position="1075"/>
    </location>
</feature>
<dbReference type="GO" id="GO:0005737">
    <property type="term" value="C:cytoplasm"/>
    <property type="evidence" value="ECO:0007669"/>
    <property type="project" value="TreeGrafter"/>
</dbReference>
<dbReference type="PANTHER" id="PTHR44167:SF24">
    <property type="entry name" value="SERINE_THREONINE-PROTEIN KINASE CHK2"/>
    <property type="match status" value="1"/>
</dbReference>
<gene>
    <name evidence="4" type="ORF">PSON_ATCC_30995.1.T0660020</name>
</gene>
<dbReference type="SMART" id="SM00220">
    <property type="entry name" value="S_TKc"/>
    <property type="match status" value="1"/>
</dbReference>
<evidence type="ECO:0000313" key="5">
    <source>
        <dbReference type="Proteomes" id="UP000692954"/>
    </source>
</evidence>
<feature type="domain" description="Protein kinase" evidence="3">
    <location>
        <begin position="14"/>
        <end position="281"/>
    </location>
</feature>
<dbReference type="PROSITE" id="PS00108">
    <property type="entry name" value="PROTEIN_KINASE_ST"/>
    <property type="match status" value="1"/>
</dbReference>
<feature type="coiled-coil region" evidence="1">
    <location>
        <begin position="853"/>
        <end position="918"/>
    </location>
</feature>